<dbReference type="PANTHER" id="PTHR11709">
    <property type="entry name" value="MULTI-COPPER OXIDASE"/>
    <property type="match status" value="1"/>
</dbReference>
<evidence type="ECO:0000256" key="5">
    <source>
        <dbReference type="SAM" id="SignalP"/>
    </source>
</evidence>
<keyword evidence="4" id="KW-0186">Copper</keyword>
<dbReference type="GO" id="GO:0005886">
    <property type="term" value="C:plasma membrane"/>
    <property type="evidence" value="ECO:0007669"/>
    <property type="project" value="TreeGrafter"/>
</dbReference>
<dbReference type="OrthoDB" id="2121828at2759"/>
<keyword evidence="10" id="KW-1185">Reference proteome</keyword>
<dbReference type="InterPro" id="IPR011706">
    <property type="entry name" value="Cu-oxidase_C"/>
</dbReference>
<gene>
    <name evidence="9" type="ORF">PPYR_03894</name>
</gene>
<dbReference type="Pfam" id="PF00394">
    <property type="entry name" value="Cu-oxidase"/>
    <property type="match status" value="1"/>
</dbReference>
<feature type="domain" description="Plastocyanin-like" evidence="7">
    <location>
        <begin position="487"/>
        <end position="620"/>
    </location>
</feature>
<dbReference type="GO" id="GO:0005507">
    <property type="term" value="F:copper ion binding"/>
    <property type="evidence" value="ECO:0007669"/>
    <property type="project" value="InterPro"/>
</dbReference>
<dbReference type="InterPro" id="IPR011707">
    <property type="entry name" value="Cu-oxidase-like_N"/>
</dbReference>
<keyword evidence="5" id="KW-0732">Signal</keyword>
<evidence type="ECO:0000313" key="10">
    <source>
        <dbReference type="Proteomes" id="UP000327044"/>
    </source>
</evidence>
<dbReference type="InterPro" id="IPR001117">
    <property type="entry name" value="Cu-oxidase_2nd"/>
</dbReference>
<evidence type="ECO:0000259" key="7">
    <source>
        <dbReference type="Pfam" id="PF07731"/>
    </source>
</evidence>
<dbReference type="Gene3D" id="2.60.40.420">
    <property type="entry name" value="Cupredoxins - blue copper proteins"/>
    <property type="match status" value="3"/>
</dbReference>
<feature type="domain" description="Plastocyanin-like" evidence="8">
    <location>
        <begin position="86"/>
        <end position="196"/>
    </location>
</feature>
<dbReference type="CDD" id="cd13905">
    <property type="entry name" value="CuRO_3_tcLLC2_insect_like"/>
    <property type="match status" value="1"/>
</dbReference>
<feature type="chain" id="PRO_5024286591" evidence="5">
    <location>
        <begin position="17"/>
        <end position="644"/>
    </location>
</feature>
<evidence type="ECO:0000256" key="4">
    <source>
        <dbReference type="ARBA" id="ARBA00023008"/>
    </source>
</evidence>
<keyword evidence="3" id="KW-0560">Oxidoreductase</keyword>
<evidence type="ECO:0000256" key="1">
    <source>
        <dbReference type="ARBA" id="ARBA00010609"/>
    </source>
</evidence>
<dbReference type="EMBL" id="VVIM01000002">
    <property type="protein sequence ID" value="KAB0801708.1"/>
    <property type="molecule type" value="Genomic_DNA"/>
</dbReference>
<dbReference type="GO" id="GO:0016491">
    <property type="term" value="F:oxidoreductase activity"/>
    <property type="evidence" value="ECO:0007669"/>
    <property type="project" value="UniProtKB-KW"/>
</dbReference>
<dbReference type="CDD" id="cd13884">
    <property type="entry name" value="CuRO_2_tcLCC_insect_like"/>
    <property type="match status" value="1"/>
</dbReference>
<dbReference type="GO" id="GO:0006826">
    <property type="term" value="P:iron ion transport"/>
    <property type="evidence" value="ECO:0007669"/>
    <property type="project" value="TreeGrafter"/>
</dbReference>
<comment type="caution">
    <text evidence="9">The sequence shown here is derived from an EMBL/GenBank/DDBJ whole genome shotgun (WGS) entry which is preliminary data.</text>
</comment>
<dbReference type="InterPro" id="IPR045087">
    <property type="entry name" value="Cu-oxidase_fam"/>
</dbReference>
<dbReference type="SUPFAM" id="SSF49503">
    <property type="entry name" value="Cupredoxins"/>
    <property type="match status" value="3"/>
</dbReference>
<dbReference type="FunCoup" id="A0A5N4AWT9">
    <property type="interactions" value="34"/>
</dbReference>
<accession>A0A5N4AWT9</accession>
<comment type="similarity">
    <text evidence="1">Belongs to the multicopper oxidase family.</text>
</comment>
<feature type="domain" description="Plastocyanin-like" evidence="6">
    <location>
        <begin position="238"/>
        <end position="366"/>
    </location>
</feature>
<sequence>MFRLTLLLLWTAKTYTFMVTADGNISKELFAGERFNRNAHPCFRTCTKDGTPMVCRYKFKLEWYQTLSKACFNCPYNPEDCLRIHCIPGDGNKRPVLVVNRQMPGPSIEVCLGDEIIVDVENRLMGESTSIHWHGYHQKASPYMDGVPFVTQCPIQPGTTFRYRFTAEQSGTHFWHSHTGVQRADGAFGAFIVRTPPEDNPHHVEYDYDLSSHVMIVLDWEPQILIEKFLLHHHSNGDNKADTLLVNGMGRFKNFSISNSTVFTPTARFVVKKGYRYRFRVINAEFMNCPIELSLDNHTITIISSDGNDLVPITAESVVTYAGERFDFVLNADQPTGLYWMRFRGLMDCDERFTSAHQAAVLQYKGMSNSDYPKNELHYHNTHKNGLEINSLNTAPGKRNSVSIVELQSLDVDWDPCLKDVPDYKFFISYDFYKIDNPHFHKSGLYGYADVLDVQQQLQTPQLNHISLKLPSFPLLPGRNQLDTSLFCNKSNTVHCNESYCECTHVLQVPLNSVVELILIDRGFSFDANHPFHLHGHTFRVIGMGRIGRNVTEEEITILDGSGFLKRNMTRPPKKDTVTVPDGGYTILRFLASNPGYWLFHCHIEFHIEIGMALVFKVGEHSEMLPAPNHFPECGDYIPNENVK</sequence>
<dbReference type="InterPro" id="IPR033138">
    <property type="entry name" value="Cu_oxidase_CS"/>
</dbReference>
<dbReference type="CDD" id="cd13858">
    <property type="entry name" value="CuRO_1_tcLCC2_insect_like"/>
    <property type="match status" value="1"/>
</dbReference>
<organism evidence="9 10">
    <name type="scientific">Photinus pyralis</name>
    <name type="common">Common eastern firefly</name>
    <name type="synonym">Lampyris pyralis</name>
    <dbReference type="NCBI Taxonomy" id="7054"/>
    <lineage>
        <taxon>Eukaryota</taxon>
        <taxon>Metazoa</taxon>
        <taxon>Ecdysozoa</taxon>
        <taxon>Arthropoda</taxon>
        <taxon>Hexapoda</taxon>
        <taxon>Insecta</taxon>
        <taxon>Pterygota</taxon>
        <taxon>Neoptera</taxon>
        <taxon>Endopterygota</taxon>
        <taxon>Coleoptera</taxon>
        <taxon>Polyphaga</taxon>
        <taxon>Elateriformia</taxon>
        <taxon>Elateroidea</taxon>
        <taxon>Lampyridae</taxon>
        <taxon>Lampyrinae</taxon>
        <taxon>Photinus</taxon>
    </lineage>
</organism>
<dbReference type="InterPro" id="IPR002355">
    <property type="entry name" value="Cu_oxidase_Cu_BS"/>
</dbReference>
<dbReference type="PROSITE" id="PS00079">
    <property type="entry name" value="MULTICOPPER_OXIDASE1"/>
    <property type="match status" value="1"/>
</dbReference>
<dbReference type="PROSITE" id="PS00080">
    <property type="entry name" value="MULTICOPPER_OXIDASE2"/>
    <property type="match status" value="1"/>
</dbReference>
<reference evidence="9 10" key="1">
    <citation type="journal article" date="2018" name="Elife">
        <title>Firefly genomes illuminate parallel origins of bioluminescence in beetles.</title>
        <authorList>
            <person name="Fallon T.R."/>
            <person name="Lower S.E."/>
            <person name="Chang C.H."/>
            <person name="Bessho-Uehara M."/>
            <person name="Martin G.J."/>
            <person name="Bewick A.J."/>
            <person name="Behringer M."/>
            <person name="Debat H.J."/>
            <person name="Wong I."/>
            <person name="Day J.C."/>
            <person name="Suvorov A."/>
            <person name="Silva C.J."/>
            <person name="Stanger-Hall K.F."/>
            <person name="Hall D.W."/>
            <person name="Schmitz R.J."/>
            <person name="Nelson D.R."/>
            <person name="Lewis S.M."/>
            <person name="Shigenobu S."/>
            <person name="Bybee S.M."/>
            <person name="Larracuente A.M."/>
            <person name="Oba Y."/>
            <person name="Weng J.K."/>
        </authorList>
    </citation>
    <scope>NUCLEOTIDE SEQUENCE [LARGE SCALE GENOMIC DNA]</scope>
    <source>
        <strain evidence="9">1611_PpyrPB1</strain>
        <tissue evidence="9">Whole body</tissue>
    </source>
</reference>
<dbReference type="Proteomes" id="UP000327044">
    <property type="component" value="Unassembled WGS sequence"/>
</dbReference>
<dbReference type="FunFam" id="2.60.40.420:FF:000031">
    <property type="entry name" value="Laccase-2 isoform A"/>
    <property type="match status" value="1"/>
</dbReference>
<proteinExistence type="inferred from homology"/>
<dbReference type="InterPro" id="IPR008972">
    <property type="entry name" value="Cupredoxin"/>
</dbReference>
<evidence type="ECO:0000259" key="8">
    <source>
        <dbReference type="Pfam" id="PF07732"/>
    </source>
</evidence>
<keyword evidence="2" id="KW-0479">Metal-binding</keyword>
<evidence type="ECO:0000313" key="9">
    <source>
        <dbReference type="EMBL" id="KAB0801708.1"/>
    </source>
</evidence>
<dbReference type="InParanoid" id="A0A5N4AWT9"/>
<dbReference type="FunFam" id="2.60.40.420:FF:000045">
    <property type="entry name" value="Laccase 2"/>
    <property type="match status" value="1"/>
</dbReference>
<evidence type="ECO:0000256" key="2">
    <source>
        <dbReference type="ARBA" id="ARBA00022723"/>
    </source>
</evidence>
<dbReference type="Pfam" id="PF07731">
    <property type="entry name" value="Cu-oxidase_2"/>
    <property type="match status" value="1"/>
</dbReference>
<dbReference type="Pfam" id="PF07732">
    <property type="entry name" value="Cu-oxidase_3"/>
    <property type="match status" value="1"/>
</dbReference>
<protein>
    <submittedName>
        <fullName evidence="9">Uncharacterized protein</fullName>
    </submittedName>
</protein>
<feature type="signal peptide" evidence="5">
    <location>
        <begin position="1"/>
        <end position="16"/>
    </location>
</feature>
<evidence type="ECO:0000256" key="3">
    <source>
        <dbReference type="ARBA" id="ARBA00023002"/>
    </source>
</evidence>
<dbReference type="PANTHER" id="PTHR11709:SF394">
    <property type="entry name" value="FI03373P-RELATED"/>
    <property type="match status" value="1"/>
</dbReference>
<name>A0A5N4AWT9_PHOPY</name>
<evidence type="ECO:0000259" key="6">
    <source>
        <dbReference type="Pfam" id="PF00394"/>
    </source>
</evidence>
<dbReference type="AlphaFoldDB" id="A0A5N4AWT9"/>